<organism evidence="3 4">
    <name type="scientific">Sulfitobacter porphyrae</name>
    <dbReference type="NCBI Taxonomy" id="1246864"/>
    <lineage>
        <taxon>Bacteria</taxon>
        <taxon>Pseudomonadati</taxon>
        <taxon>Pseudomonadota</taxon>
        <taxon>Alphaproteobacteria</taxon>
        <taxon>Rhodobacterales</taxon>
        <taxon>Roseobacteraceae</taxon>
        <taxon>Sulfitobacter</taxon>
    </lineage>
</organism>
<evidence type="ECO:0000313" key="3">
    <source>
        <dbReference type="EMBL" id="MFC6759789.1"/>
    </source>
</evidence>
<keyword evidence="4" id="KW-1185">Reference proteome</keyword>
<feature type="modified residue" description="4-aspartylphosphate" evidence="1">
    <location>
        <position position="71"/>
    </location>
</feature>
<dbReference type="SMART" id="SM00448">
    <property type="entry name" value="REC"/>
    <property type="match status" value="1"/>
</dbReference>
<dbReference type="CDD" id="cd17541">
    <property type="entry name" value="REC_CheB-like"/>
    <property type="match status" value="1"/>
</dbReference>
<keyword evidence="1" id="KW-0597">Phosphoprotein</keyword>
<dbReference type="InterPro" id="IPR011006">
    <property type="entry name" value="CheY-like_superfamily"/>
</dbReference>
<gene>
    <name evidence="3" type="ORF">ACFQFQ_10250</name>
</gene>
<comment type="caution">
    <text evidence="3">The sequence shown here is derived from an EMBL/GenBank/DDBJ whole genome shotgun (WGS) entry which is preliminary data.</text>
</comment>
<dbReference type="Proteomes" id="UP001596353">
    <property type="component" value="Unassembled WGS sequence"/>
</dbReference>
<sequence>MTDAPPSMGMDPARFQQRKTVVIVDDSPLLRRWLRMVLEGNRRLVVVGEASDAREAGAVIKATRPDVITLDIQMPGMNGLEFLEKLMLRNPLPVVVFSGVTRANCETTVRALMLGAVDCLEKPENGTSRACATPSRGVSLPPPAAEYRRRRAPVSPALLHLLSGIRAWNRWC</sequence>
<proteinExistence type="predicted"/>
<dbReference type="SUPFAM" id="SSF52172">
    <property type="entry name" value="CheY-like"/>
    <property type="match status" value="1"/>
</dbReference>
<name>A0ABW2B2I4_9RHOB</name>
<dbReference type="EMBL" id="JBHSWG010000001">
    <property type="protein sequence ID" value="MFC6759789.1"/>
    <property type="molecule type" value="Genomic_DNA"/>
</dbReference>
<evidence type="ECO:0000259" key="2">
    <source>
        <dbReference type="PROSITE" id="PS50110"/>
    </source>
</evidence>
<reference evidence="4" key="1">
    <citation type="journal article" date="2019" name="Int. J. Syst. Evol. Microbiol.">
        <title>The Global Catalogue of Microorganisms (GCM) 10K type strain sequencing project: providing services to taxonomists for standard genome sequencing and annotation.</title>
        <authorList>
            <consortium name="The Broad Institute Genomics Platform"/>
            <consortium name="The Broad Institute Genome Sequencing Center for Infectious Disease"/>
            <person name="Wu L."/>
            <person name="Ma J."/>
        </authorList>
    </citation>
    <scope>NUCLEOTIDE SEQUENCE [LARGE SCALE GENOMIC DNA]</scope>
    <source>
        <strain evidence="4">CCUG 66188</strain>
    </source>
</reference>
<feature type="domain" description="Response regulatory" evidence="2">
    <location>
        <begin position="20"/>
        <end position="137"/>
    </location>
</feature>
<dbReference type="PANTHER" id="PTHR42872:SF6">
    <property type="entry name" value="PROTEIN-GLUTAMATE METHYLESTERASE_PROTEIN-GLUTAMINE GLUTAMINASE"/>
    <property type="match status" value="1"/>
</dbReference>
<evidence type="ECO:0000313" key="4">
    <source>
        <dbReference type="Proteomes" id="UP001596353"/>
    </source>
</evidence>
<evidence type="ECO:0000256" key="1">
    <source>
        <dbReference type="PROSITE-ProRule" id="PRU00169"/>
    </source>
</evidence>
<dbReference type="PANTHER" id="PTHR42872">
    <property type="entry name" value="PROTEIN-GLUTAMATE METHYLESTERASE/PROTEIN-GLUTAMINE GLUTAMINASE"/>
    <property type="match status" value="1"/>
</dbReference>
<dbReference type="Gene3D" id="3.40.50.2300">
    <property type="match status" value="1"/>
</dbReference>
<dbReference type="InterPro" id="IPR001789">
    <property type="entry name" value="Sig_transdc_resp-reg_receiver"/>
</dbReference>
<dbReference type="PROSITE" id="PS50110">
    <property type="entry name" value="RESPONSE_REGULATORY"/>
    <property type="match status" value="1"/>
</dbReference>
<accession>A0ABW2B2I4</accession>
<protein>
    <submittedName>
        <fullName evidence="3">Response regulator</fullName>
    </submittedName>
</protein>
<dbReference type="Pfam" id="PF00072">
    <property type="entry name" value="Response_reg"/>
    <property type="match status" value="1"/>
</dbReference>